<dbReference type="RefSeq" id="WP_087245236.1">
    <property type="nucleotide sequence ID" value="NZ_JAUDCK010000012.1"/>
</dbReference>
<dbReference type="SUPFAM" id="SSF52540">
    <property type="entry name" value="P-loop containing nucleoside triphosphate hydrolases"/>
    <property type="match status" value="1"/>
</dbReference>
<sequence length="366" mass="42057">MEEVKKCYGCGAIIQSHNEKHIGYVPKNATQREHILCQRCFQLKNYHKLQTTNLTKDDFLNLLDHIGEKDCLVVYMIDLFDFQGSMIPGLLRHIGFNDVLVLANKRDLLPKSVKERKLEHWVRRQLKQEGIKPVDVIVTSGKKNMNMDSIYDAIMSYRKQRDVYVVGVTNVGKSTFINALLKHYAQVEEQNLITVSEFPGTTLDFIEIPLDNHSYLYDTPGIINDHQMTHFIDPQDLKKIIPQSELRPIGFQLQEKQTIYFDGLGRIDYISGDQASFITYFSRQLKIHRTKTSNADALYNRHKTFSFELNGMDSIEKMKTYDFTLKPGKCDIVISGLGFITISSHGGKVKVHVPPQISVMIREAII</sequence>
<dbReference type="EMBL" id="JAUDCK010000012">
    <property type="protein sequence ID" value="MDM8195666.1"/>
    <property type="molecule type" value="Genomic_DNA"/>
</dbReference>
<accession>A0ABT7UHP1</accession>
<dbReference type="PANTHER" id="PTHR46434:SF1">
    <property type="entry name" value="GENETIC INTERACTOR OF PROHIBITINS 3, MITOCHONDRIAL"/>
    <property type="match status" value="1"/>
</dbReference>
<dbReference type="InterPro" id="IPR019988">
    <property type="entry name" value="GTP-bd_ribosome_bgen_YqeH"/>
</dbReference>
<evidence type="ECO:0000259" key="1">
    <source>
        <dbReference type="PROSITE" id="PS51721"/>
    </source>
</evidence>
<dbReference type="InterPro" id="IPR048422">
    <property type="entry name" value="NOA1/YqeH-like_C"/>
</dbReference>
<dbReference type="InterPro" id="IPR006073">
    <property type="entry name" value="GTP-bd"/>
</dbReference>
<name>A0ABT7UHP1_9FIRM</name>
<dbReference type="InterPro" id="IPR027417">
    <property type="entry name" value="P-loop_NTPase"/>
</dbReference>
<dbReference type="Proteomes" id="UP001529275">
    <property type="component" value="Unassembled WGS sequence"/>
</dbReference>
<protein>
    <submittedName>
        <fullName evidence="2">Ribosome biogenesis GTPase YqeH</fullName>
    </submittedName>
</protein>
<dbReference type="PANTHER" id="PTHR46434">
    <property type="entry name" value="GENETIC INTERACTOR OF PROHIBITINS 3, MITOCHONDRIAL"/>
    <property type="match status" value="1"/>
</dbReference>
<dbReference type="Gene3D" id="3.40.50.300">
    <property type="entry name" value="P-loop containing nucleotide triphosphate hydrolases"/>
    <property type="match status" value="1"/>
</dbReference>
<evidence type="ECO:0000313" key="2">
    <source>
        <dbReference type="EMBL" id="MDM8195666.1"/>
    </source>
</evidence>
<organism evidence="2 3">
    <name type="scientific">Massilimicrobiota timonensis</name>
    <dbReference type="NCBI Taxonomy" id="1776392"/>
    <lineage>
        <taxon>Bacteria</taxon>
        <taxon>Bacillati</taxon>
        <taxon>Bacillota</taxon>
        <taxon>Erysipelotrichia</taxon>
        <taxon>Erysipelotrichales</taxon>
        <taxon>Erysipelotrichaceae</taxon>
        <taxon>Massilimicrobiota</taxon>
    </lineage>
</organism>
<keyword evidence="3" id="KW-1185">Reference proteome</keyword>
<comment type="caution">
    <text evidence="2">The sequence shown here is derived from an EMBL/GenBank/DDBJ whole genome shotgun (WGS) entry which is preliminary data.</text>
</comment>
<proteinExistence type="predicted"/>
<dbReference type="NCBIfam" id="TIGR03597">
    <property type="entry name" value="GTPase_YqeH"/>
    <property type="match status" value="1"/>
</dbReference>
<dbReference type="InterPro" id="IPR050896">
    <property type="entry name" value="Mito_lipid_metab_GTPase"/>
</dbReference>
<dbReference type="CDD" id="cd01855">
    <property type="entry name" value="YqeH"/>
    <property type="match status" value="1"/>
</dbReference>
<dbReference type="Pfam" id="PF21516">
    <property type="entry name" value="YqeH-like_C"/>
    <property type="match status" value="1"/>
</dbReference>
<feature type="domain" description="CP-type G" evidence="1">
    <location>
        <begin position="60"/>
        <end position="225"/>
    </location>
</feature>
<dbReference type="Pfam" id="PF01926">
    <property type="entry name" value="MMR_HSR1"/>
    <property type="match status" value="1"/>
</dbReference>
<dbReference type="PROSITE" id="PS51721">
    <property type="entry name" value="G_CP"/>
    <property type="match status" value="1"/>
</dbReference>
<evidence type="ECO:0000313" key="3">
    <source>
        <dbReference type="Proteomes" id="UP001529275"/>
    </source>
</evidence>
<dbReference type="InterPro" id="IPR030378">
    <property type="entry name" value="G_CP_dom"/>
</dbReference>
<gene>
    <name evidence="2" type="primary">yqeH</name>
    <name evidence="2" type="ORF">QUV98_04975</name>
</gene>
<reference evidence="3" key="1">
    <citation type="submission" date="2023-06" db="EMBL/GenBank/DDBJ databases">
        <title>Identification and characterization of horizontal gene transfer across gut microbiota members of farm animals based on homology search.</title>
        <authorList>
            <person name="Zeman M."/>
            <person name="Kubasova T."/>
            <person name="Jahodarova E."/>
            <person name="Nykrynova M."/>
            <person name="Rychlik I."/>
        </authorList>
    </citation>
    <scope>NUCLEOTIDE SEQUENCE [LARGE SCALE GENOMIC DNA]</scope>
    <source>
        <strain evidence="3">ET341</strain>
    </source>
</reference>